<proteinExistence type="predicted"/>
<gene>
    <name evidence="1" type="ORF">ACFFU9_05315</name>
</gene>
<dbReference type="RefSeq" id="WP_379860358.1">
    <property type="nucleotide sequence ID" value="NZ_JBHMFC010000016.1"/>
</dbReference>
<protein>
    <submittedName>
        <fullName evidence="1">Uncharacterized protein</fullName>
    </submittedName>
</protein>
<organism evidence="1 2">
    <name type="scientific">Mariniflexile ostreae</name>
    <dbReference type="NCBI Taxonomy" id="1520892"/>
    <lineage>
        <taxon>Bacteria</taxon>
        <taxon>Pseudomonadati</taxon>
        <taxon>Bacteroidota</taxon>
        <taxon>Flavobacteriia</taxon>
        <taxon>Flavobacteriales</taxon>
        <taxon>Flavobacteriaceae</taxon>
        <taxon>Mariniflexile</taxon>
    </lineage>
</organism>
<evidence type="ECO:0000313" key="1">
    <source>
        <dbReference type="EMBL" id="MFB9056158.1"/>
    </source>
</evidence>
<reference evidence="1 2" key="1">
    <citation type="submission" date="2024-09" db="EMBL/GenBank/DDBJ databases">
        <authorList>
            <person name="Sun Q."/>
            <person name="Mori K."/>
        </authorList>
    </citation>
    <scope>NUCLEOTIDE SEQUENCE [LARGE SCALE GENOMIC DNA]</scope>
    <source>
        <strain evidence="1 2">CECT 8622</strain>
    </source>
</reference>
<dbReference type="EMBL" id="JBHMFC010000016">
    <property type="protein sequence ID" value="MFB9056158.1"/>
    <property type="molecule type" value="Genomic_DNA"/>
</dbReference>
<accession>A0ABV5F9N3</accession>
<keyword evidence="2" id="KW-1185">Reference proteome</keyword>
<comment type="caution">
    <text evidence="1">The sequence shown here is derived from an EMBL/GenBank/DDBJ whole genome shotgun (WGS) entry which is preliminary data.</text>
</comment>
<dbReference type="Proteomes" id="UP001589585">
    <property type="component" value="Unassembled WGS sequence"/>
</dbReference>
<evidence type="ECO:0000313" key="2">
    <source>
        <dbReference type="Proteomes" id="UP001589585"/>
    </source>
</evidence>
<name>A0ABV5F9N3_9FLAO</name>
<sequence>MKTNTNRRFLLWSVLGLIMLLVFSPCQVRNAMQSAFGLEQTSVLNKSQTTVQTSSCAIIDRLQSSNTLSKTKTKVTLSSGLTTSLFTLAKFFPKKQALTSLTKWHTTLPVVPLYILFKNLKVYL</sequence>